<protein>
    <recommendedName>
        <fullName evidence="4">peroxidase</fullName>
        <ecNumber evidence="4">1.11.1.7</ecNumber>
    </recommendedName>
</protein>
<evidence type="ECO:0000313" key="18">
    <source>
        <dbReference type="EMBL" id="EEF23922.1"/>
    </source>
</evidence>
<dbReference type="GO" id="GO:0046872">
    <property type="term" value="F:metal ion binding"/>
    <property type="evidence" value="ECO:0007669"/>
    <property type="project" value="UniProtKB-KW"/>
</dbReference>
<gene>
    <name evidence="18" type="ORF">RCOM_1865370</name>
</gene>
<feature type="signal peptide" evidence="16">
    <location>
        <begin position="1"/>
        <end position="26"/>
    </location>
</feature>
<evidence type="ECO:0000256" key="4">
    <source>
        <dbReference type="ARBA" id="ARBA00012313"/>
    </source>
</evidence>
<evidence type="ECO:0000256" key="1">
    <source>
        <dbReference type="ARBA" id="ARBA00000189"/>
    </source>
</evidence>
<keyword evidence="16" id="KW-0732">Signal</keyword>
<keyword evidence="7 14" id="KW-0479">Metal-binding</keyword>
<dbReference type="PANTHER" id="PTHR31388">
    <property type="entry name" value="PEROXIDASE 72-RELATED"/>
    <property type="match status" value="1"/>
</dbReference>
<dbReference type="PROSITE" id="PS00436">
    <property type="entry name" value="PEROXIDASE_2"/>
    <property type="match status" value="1"/>
</dbReference>
<keyword evidence="12" id="KW-0376">Hydrogen peroxide</keyword>
<dbReference type="Proteomes" id="UP000008311">
    <property type="component" value="Unassembled WGS sequence"/>
</dbReference>
<evidence type="ECO:0000256" key="14">
    <source>
        <dbReference type="PIRSR" id="PIRSR600823-3"/>
    </source>
</evidence>
<evidence type="ECO:0000256" key="2">
    <source>
        <dbReference type="ARBA" id="ARBA00001970"/>
    </source>
</evidence>
<keyword evidence="19" id="KW-1185">Reference proteome</keyword>
<dbReference type="GO" id="GO:0006979">
    <property type="term" value="P:response to oxidative stress"/>
    <property type="evidence" value="ECO:0007669"/>
    <property type="project" value="InterPro"/>
</dbReference>
<keyword evidence="6" id="KW-0349">Heme</keyword>
<evidence type="ECO:0000256" key="15">
    <source>
        <dbReference type="PIRSR" id="PIRSR600823-4"/>
    </source>
</evidence>
<evidence type="ECO:0000259" key="17">
    <source>
        <dbReference type="PROSITE" id="PS50873"/>
    </source>
</evidence>
<evidence type="ECO:0000256" key="8">
    <source>
        <dbReference type="ARBA" id="ARBA00022837"/>
    </source>
</evidence>
<keyword evidence="11" id="KW-0325">Glycoprotein</keyword>
<dbReference type="GO" id="GO:0020037">
    <property type="term" value="F:heme binding"/>
    <property type="evidence" value="ECO:0007669"/>
    <property type="project" value="InterPro"/>
</dbReference>
<feature type="binding site" evidence="14">
    <location>
        <position position="70"/>
    </location>
    <ligand>
        <name>Ca(2+)</name>
        <dbReference type="ChEBI" id="CHEBI:29108"/>
        <label>1</label>
    </ligand>
</feature>
<name>B9TJP2_RICCO</name>
<reference evidence="19" key="1">
    <citation type="journal article" date="2010" name="Nat. Biotechnol.">
        <title>Draft genome sequence of the oilseed species Ricinus communis.</title>
        <authorList>
            <person name="Chan A.P."/>
            <person name="Crabtree J."/>
            <person name="Zhao Q."/>
            <person name="Lorenzi H."/>
            <person name="Orvis J."/>
            <person name="Puiu D."/>
            <person name="Melake-Berhan A."/>
            <person name="Jones K.M."/>
            <person name="Redman J."/>
            <person name="Chen G."/>
            <person name="Cahoon E.B."/>
            <person name="Gedil M."/>
            <person name="Stanke M."/>
            <person name="Haas B.J."/>
            <person name="Wortman J.R."/>
            <person name="Fraser-Liggett C.M."/>
            <person name="Ravel J."/>
            <person name="Rabinowicz P.D."/>
        </authorList>
    </citation>
    <scope>NUCLEOTIDE SEQUENCE [LARGE SCALE GENOMIC DNA]</scope>
    <source>
        <strain evidence="19">cv. Hale</strain>
    </source>
</reference>
<dbReference type="STRING" id="3988.B9TJP2"/>
<dbReference type="InParanoid" id="B9TJP2"/>
<comment type="catalytic activity">
    <reaction evidence="1">
        <text>2 a phenolic donor + H2O2 = 2 a phenolic radical donor + 2 H2O</text>
        <dbReference type="Rhea" id="RHEA:56136"/>
        <dbReference type="ChEBI" id="CHEBI:15377"/>
        <dbReference type="ChEBI" id="CHEBI:16240"/>
        <dbReference type="ChEBI" id="CHEBI:139520"/>
        <dbReference type="ChEBI" id="CHEBI:139521"/>
        <dbReference type="EC" id="1.11.1.7"/>
    </reaction>
</comment>
<feature type="non-terminal residue" evidence="18">
    <location>
        <position position="1"/>
    </location>
</feature>
<evidence type="ECO:0000256" key="5">
    <source>
        <dbReference type="ARBA" id="ARBA00022559"/>
    </source>
</evidence>
<comment type="cofactor">
    <cofactor evidence="14">
        <name>Ca(2+)</name>
        <dbReference type="ChEBI" id="CHEBI:29108"/>
    </cofactor>
    <text evidence="14">Binds 2 calcium ions per subunit.</text>
</comment>
<dbReference type="PROSITE" id="PS50873">
    <property type="entry name" value="PEROXIDASE_4"/>
    <property type="match status" value="1"/>
</dbReference>
<sequence>DRMHLSGVMIVCVLYGLLLGDSAVSAQQLSPTFYDESCPNVSSIIRGVINDTLQSDPRIAASLIRLHFHDCFVN</sequence>
<evidence type="ECO:0000256" key="12">
    <source>
        <dbReference type="ARBA" id="ARBA00023324"/>
    </source>
</evidence>
<evidence type="ECO:0000256" key="13">
    <source>
        <dbReference type="PIRSR" id="PIRSR600823-1"/>
    </source>
</evidence>
<dbReference type="InterPro" id="IPR000823">
    <property type="entry name" value="Peroxidase_pln"/>
</dbReference>
<evidence type="ECO:0000256" key="9">
    <source>
        <dbReference type="ARBA" id="ARBA00023002"/>
    </source>
</evidence>
<dbReference type="InterPro" id="IPR010255">
    <property type="entry name" value="Haem_peroxidase_sf"/>
</dbReference>
<dbReference type="PANTHER" id="PTHR31388:SF270">
    <property type="entry name" value="PEROXIDASE 22-RELATED"/>
    <property type="match status" value="1"/>
</dbReference>
<organism evidence="18 19">
    <name type="scientific">Ricinus communis</name>
    <name type="common">Castor bean</name>
    <dbReference type="NCBI Taxonomy" id="3988"/>
    <lineage>
        <taxon>Eukaryota</taxon>
        <taxon>Viridiplantae</taxon>
        <taxon>Streptophyta</taxon>
        <taxon>Embryophyta</taxon>
        <taxon>Tracheophyta</taxon>
        <taxon>Spermatophyta</taxon>
        <taxon>Magnoliopsida</taxon>
        <taxon>eudicotyledons</taxon>
        <taxon>Gunneridae</taxon>
        <taxon>Pentapetalae</taxon>
        <taxon>rosids</taxon>
        <taxon>fabids</taxon>
        <taxon>Malpighiales</taxon>
        <taxon>Euphorbiaceae</taxon>
        <taxon>Acalyphoideae</taxon>
        <taxon>Acalypheae</taxon>
        <taxon>Ricinus</taxon>
    </lineage>
</organism>
<accession>B9TJP2</accession>
<evidence type="ECO:0000256" key="11">
    <source>
        <dbReference type="ARBA" id="ARBA00023180"/>
    </source>
</evidence>
<dbReference type="GO" id="GO:0042744">
    <property type="term" value="P:hydrogen peroxide catabolic process"/>
    <property type="evidence" value="ECO:0007669"/>
    <property type="project" value="UniProtKB-KW"/>
</dbReference>
<dbReference type="InterPro" id="IPR019794">
    <property type="entry name" value="Peroxidases_AS"/>
</dbReference>
<evidence type="ECO:0000256" key="7">
    <source>
        <dbReference type="ARBA" id="ARBA00022723"/>
    </source>
</evidence>
<comment type="cofactor">
    <cofactor evidence="2">
        <name>heme b</name>
        <dbReference type="ChEBI" id="CHEBI:60344"/>
    </cofactor>
</comment>
<evidence type="ECO:0000256" key="10">
    <source>
        <dbReference type="ARBA" id="ARBA00023004"/>
    </source>
</evidence>
<feature type="non-terminal residue" evidence="18">
    <location>
        <position position="74"/>
    </location>
</feature>
<feature type="binding site" evidence="14">
    <location>
        <position position="73"/>
    </location>
    <ligand>
        <name>Ca(2+)</name>
        <dbReference type="ChEBI" id="CHEBI:29108"/>
        <label>1</label>
    </ligand>
</feature>
<evidence type="ECO:0000256" key="16">
    <source>
        <dbReference type="SAM" id="SignalP"/>
    </source>
</evidence>
<keyword evidence="10" id="KW-0408">Iron</keyword>
<evidence type="ECO:0000256" key="3">
    <source>
        <dbReference type="ARBA" id="ARBA00002322"/>
    </source>
</evidence>
<feature type="active site" description="Proton acceptor" evidence="13">
    <location>
        <position position="69"/>
    </location>
</feature>
<proteinExistence type="predicted"/>
<dbReference type="PRINTS" id="PR00461">
    <property type="entry name" value="PLPEROXIDASE"/>
</dbReference>
<dbReference type="SUPFAM" id="SSF48113">
    <property type="entry name" value="Heme-dependent peroxidases"/>
    <property type="match status" value="1"/>
</dbReference>
<feature type="chain" id="PRO_5002892163" description="peroxidase" evidence="16">
    <location>
        <begin position="27"/>
        <end position="74"/>
    </location>
</feature>
<dbReference type="EMBL" id="EQ984193">
    <property type="protein sequence ID" value="EEF23922.1"/>
    <property type="molecule type" value="Genomic_DNA"/>
</dbReference>
<evidence type="ECO:0000313" key="19">
    <source>
        <dbReference type="Proteomes" id="UP000008311"/>
    </source>
</evidence>
<keyword evidence="9 18" id="KW-0560">Oxidoreductase</keyword>
<comment type="function">
    <text evidence="3">Removal of H(2)O(2), oxidation of toxic reductants, biosynthesis and degradation of lignin, suberization, auxin catabolism, response to environmental stresses such as wounding, pathogen attack and oxidative stress. These functions might be dependent on each isozyme/isoform in each plant tissue.</text>
</comment>
<feature type="site" description="Transition state stabilizer" evidence="15">
    <location>
        <position position="65"/>
    </location>
</feature>
<dbReference type="Gene3D" id="1.10.520.10">
    <property type="match status" value="1"/>
</dbReference>
<dbReference type="AlphaFoldDB" id="B9TJP2"/>
<keyword evidence="5 18" id="KW-0575">Peroxidase</keyword>
<keyword evidence="8 14" id="KW-0106">Calcium</keyword>
<evidence type="ECO:0000256" key="6">
    <source>
        <dbReference type="ARBA" id="ARBA00022617"/>
    </source>
</evidence>
<dbReference type="GO" id="GO:0140825">
    <property type="term" value="F:lactoperoxidase activity"/>
    <property type="evidence" value="ECO:0007669"/>
    <property type="project" value="UniProtKB-EC"/>
</dbReference>
<feature type="domain" description="Plant heme peroxidase family profile" evidence="17">
    <location>
        <begin position="28"/>
        <end position="74"/>
    </location>
</feature>
<dbReference type="InterPro" id="IPR002016">
    <property type="entry name" value="Haem_peroxidase"/>
</dbReference>
<dbReference type="EC" id="1.11.1.7" evidence="4"/>